<reference evidence="8 9" key="1">
    <citation type="submission" date="2015-04" db="EMBL/GenBank/DDBJ databases">
        <authorList>
            <person name="Heijne W.H."/>
            <person name="Fedorova N.D."/>
            <person name="Nierman W.C."/>
            <person name="Vollebregt A.W."/>
            <person name="Zhao Z."/>
            <person name="Wu L."/>
            <person name="Kumar M."/>
            <person name="Stam H."/>
            <person name="van den Berg M.A."/>
            <person name="Pel H.J."/>
        </authorList>
    </citation>
    <scope>NUCLEOTIDE SEQUENCE [LARGE SCALE GENOMIC DNA]</scope>
    <source>
        <strain evidence="8 9">CBS 393.64</strain>
    </source>
</reference>
<dbReference type="RefSeq" id="XP_013329428.1">
    <property type="nucleotide sequence ID" value="XM_013473974.1"/>
</dbReference>
<comment type="subcellular location">
    <subcellularLocation>
        <location evidence="1">Endomembrane system</location>
        <topology evidence="1">Multi-pass membrane protein</topology>
    </subcellularLocation>
</comment>
<feature type="transmembrane region" description="Helical" evidence="6">
    <location>
        <begin position="192"/>
        <end position="217"/>
    </location>
</feature>
<organism evidence="8 9">
    <name type="scientific">Rasamsonia emersonii (strain ATCC 16479 / CBS 393.64 / IMI 116815)</name>
    <dbReference type="NCBI Taxonomy" id="1408163"/>
    <lineage>
        <taxon>Eukaryota</taxon>
        <taxon>Fungi</taxon>
        <taxon>Dikarya</taxon>
        <taxon>Ascomycota</taxon>
        <taxon>Pezizomycotina</taxon>
        <taxon>Eurotiomycetes</taxon>
        <taxon>Eurotiomycetidae</taxon>
        <taxon>Eurotiales</taxon>
        <taxon>Trichocomaceae</taxon>
        <taxon>Rasamsonia</taxon>
    </lineage>
</organism>
<feature type="region of interest" description="Disordered" evidence="5">
    <location>
        <begin position="264"/>
        <end position="285"/>
    </location>
</feature>
<evidence type="ECO:0000256" key="3">
    <source>
        <dbReference type="ARBA" id="ARBA00022989"/>
    </source>
</evidence>
<evidence type="ECO:0000256" key="5">
    <source>
        <dbReference type="SAM" id="MobiDB-lite"/>
    </source>
</evidence>
<dbReference type="GeneID" id="25315520"/>
<feature type="compositionally biased region" description="Polar residues" evidence="5">
    <location>
        <begin position="267"/>
        <end position="278"/>
    </location>
</feature>
<proteinExistence type="predicted"/>
<evidence type="ECO:0000256" key="1">
    <source>
        <dbReference type="ARBA" id="ARBA00004127"/>
    </source>
</evidence>
<dbReference type="STRING" id="1408163.A0A0F4YYA6"/>
<comment type="caution">
    <text evidence="8">The sequence shown here is derived from an EMBL/GenBank/DDBJ whole genome shotgun (WGS) entry which is preliminary data.</text>
</comment>
<feature type="transmembrane region" description="Helical" evidence="6">
    <location>
        <begin position="126"/>
        <end position="148"/>
    </location>
</feature>
<dbReference type="GO" id="GO:0005886">
    <property type="term" value="C:plasma membrane"/>
    <property type="evidence" value="ECO:0007669"/>
    <property type="project" value="TreeGrafter"/>
</dbReference>
<dbReference type="Proteomes" id="UP000053958">
    <property type="component" value="Unassembled WGS sequence"/>
</dbReference>
<dbReference type="GO" id="GO:0012505">
    <property type="term" value="C:endomembrane system"/>
    <property type="evidence" value="ECO:0007669"/>
    <property type="project" value="UniProtKB-SubCell"/>
</dbReference>
<feature type="transmembrane region" description="Helical" evidence="6">
    <location>
        <begin position="88"/>
        <end position="105"/>
    </location>
</feature>
<evidence type="ECO:0000313" key="9">
    <source>
        <dbReference type="Proteomes" id="UP000053958"/>
    </source>
</evidence>
<feature type="transmembrane region" description="Helical" evidence="6">
    <location>
        <begin position="160"/>
        <end position="180"/>
    </location>
</feature>
<dbReference type="Pfam" id="PF10277">
    <property type="entry name" value="Frag1"/>
    <property type="match status" value="1"/>
</dbReference>
<evidence type="ECO:0000256" key="4">
    <source>
        <dbReference type="ARBA" id="ARBA00023136"/>
    </source>
</evidence>
<evidence type="ECO:0000256" key="6">
    <source>
        <dbReference type="SAM" id="Phobius"/>
    </source>
</evidence>
<protein>
    <submittedName>
        <fullName evidence="8">FK506 suppressor Sfk1</fullName>
    </submittedName>
</protein>
<feature type="transmembrane region" description="Helical" evidence="6">
    <location>
        <begin position="229"/>
        <end position="250"/>
    </location>
</feature>
<dbReference type="OrthoDB" id="10032492at2759"/>
<sequence length="324" mass="35894">VCLGRWLKKCNKTAEDLKMVLVALTAVCNFVGFAQRAQPADNLYLQLAMLVAMLGTWAAQGTPHYHNMSHRQTIAFISDIGAEGLKPLFIAGSTVTVVFLDLAFLSERWLRHRGVLARNKGFFDKFCSVASIFFSIAGALGLILLSIFDTVNHPHLHDGFLIMFMVGYLISAIFICLEYLRLGMAYRRLHIILFVSFWIKLGFIVVEVALSIAFGVLMKHSHRKNVAAVLEWVIALIFTFYVLSFVIDLLPAVRTRRHVPQGEKTLQMANATPSSTTGALPAVSGRQQDVTYEQPLTTDSMGENANTYRGLVISGRPADGTGRV</sequence>
<evidence type="ECO:0000313" key="8">
    <source>
        <dbReference type="EMBL" id="KKA22816.1"/>
    </source>
</evidence>
<feature type="domain" description="CWH43-like N-terminal" evidence="7">
    <location>
        <begin position="46"/>
        <end position="250"/>
    </location>
</feature>
<dbReference type="EMBL" id="LASV01000124">
    <property type="protein sequence ID" value="KKA22816.1"/>
    <property type="molecule type" value="Genomic_DNA"/>
</dbReference>
<dbReference type="PANTHER" id="PTHR21324">
    <property type="entry name" value="FASTING-INDUCIBLE INTEGRAL MEMBRANE PROTEIN TM6P1-RELATED"/>
    <property type="match status" value="1"/>
</dbReference>
<evidence type="ECO:0000259" key="7">
    <source>
        <dbReference type="Pfam" id="PF10277"/>
    </source>
</evidence>
<evidence type="ECO:0000256" key="2">
    <source>
        <dbReference type="ARBA" id="ARBA00022692"/>
    </source>
</evidence>
<keyword evidence="2 6" id="KW-0812">Transmembrane</keyword>
<dbReference type="AlphaFoldDB" id="A0A0F4YYA6"/>
<name>A0A0F4YYA6_RASE3</name>
<dbReference type="InterPro" id="IPR019402">
    <property type="entry name" value="CWH43_N"/>
</dbReference>
<feature type="transmembrane region" description="Helical" evidence="6">
    <location>
        <begin position="43"/>
        <end position="60"/>
    </location>
</feature>
<dbReference type="PANTHER" id="PTHR21324:SF2">
    <property type="entry name" value="EG:22E5.9 PROTEIN"/>
    <property type="match status" value="1"/>
</dbReference>
<feature type="non-terminal residue" evidence="8">
    <location>
        <position position="1"/>
    </location>
</feature>
<dbReference type="InterPro" id="IPR050911">
    <property type="entry name" value="DRAM/TMEM150_Autophagy_Mod"/>
</dbReference>
<gene>
    <name evidence="8" type="ORF">T310_3170</name>
</gene>
<keyword evidence="4 6" id="KW-0472">Membrane</keyword>
<accession>A0A0F4YYA6</accession>
<keyword evidence="3 6" id="KW-1133">Transmembrane helix</keyword>
<keyword evidence="9" id="KW-1185">Reference proteome</keyword>